<dbReference type="PATRIC" id="fig|999408.3.peg.5362"/>
<organism evidence="1 2">
    <name type="scientific">[Clostridium] clostridioforme 90A8</name>
    <dbReference type="NCBI Taxonomy" id="999408"/>
    <lineage>
        <taxon>Bacteria</taxon>
        <taxon>Bacillati</taxon>
        <taxon>Bacillota</taxon>
        <taxon>Clostridia</taxon>
        <taxon>Lachnospirales</taxon>
        <taxon>Lachnospiraceae</taxon>
        <taxon>Enterocloster</taxon>
    </lineage>
</organism>
<dbReference type="Pfam" id="PF05717">
    <property type="entry name" value="TnpB_IS66"/>
    <property type="match status" value="1"/>
</dbReference>
<evidence type="ECO:0000313" key="1">
    <source>
        <dbReference type="EMBL" id="ENZ08461.1"/>
    </source>
</evidence>
<dbReference type="Proteomes" id="UP000013085">
    <property type="component" value="Unassembled WGS sequence"/>
</dbReference>
<comment type="caution">
    <text evidence="1">The sequence shown here is derived from an EMBL/GenBank/DDBJ whole genome shotgun (WGS) entry which is preliminary data.</text>
</comment>
<dbReference type="GeneID" id="57961206"/>
<dbReference type="EMBL" id="AGYR01000061">
    <property type="protein sequence ID" value="ENZ08461.1"/>
    <property type="molecule type" value="Genomic_DNA"/>
</dbReference>
<protein>
    <recommendedName>
        <fullName evidence="3">Transposase</fullName>
    </recommendedName>
</protein>
<dbReference type="NCBIfam" id="NF033819">
    <property type="entry name" value="IS66_TnpB"/>
    <property type="match status" value="1"/>
</dbReference>
<name>A0A0E2H3E1_9FIRM</name>
<dbReference type="PANTHER" id="PTHR36455:SF1">
    <property type="entry name" value="BLR8292 PROTEIN"/>
    <property type="match status" value="1"/>
</dbReference>
<accession>A0A0E2H3E1</accession>
<gene>
    <name evidence="1" type="ORF">HMPREF1090_04975</name>
</gene>
<evidence type="ECO:0008006" key="3">
    <source>
        <dbReference type="Google" id="ProtNLM"/>
    </source>
</evidence>
<sequence length="117" mass="13597">MLDFSGSTTVYLACGCTDLRKSYTGLAAIIKLKFHLDPYSRCMFAFCNRRRTLLKILQWDGSGFWILMKRLDRDSFHWPDTPDELQKVTLKEIHWLCDGLSLNPSGAFEERHPKIVI</sequence>
<dbReference type="InterPro" id="IPR008878">
    <property type="entry name" value="Transposase_IS66_Orf2"/>
</dbReference>
<dbReference type="HOGENOM" id="CLU_128110_0_2_9"/>
<dbReference type="PANTHER" id="PTHR36455">
    <property type="match status" value="1"/>
</dbReference>
<proteinExistence type="predicted"/>
<reference evidence="1 2" key="1">
    <citation type="submission" date="2013-01" db="EMBL/GenBank/DDBJ databases">
        <title>The Genome Sequence of Clostridium clostridioforme 90A8.</title>
        <authorList>
            <consortium name="The Broad Institute Genome Sequencing Platform"/>
            <person name="Earl A."/>
            <person name="Ward D."/>
            <person name="Feldgarden M."/>
            <person name="Gevers D."/>
            <person name="Courvalin P."/>
            <person name="Lambert T."/>
            <person name="Walker B."/>
            <person name="Young S.K."/>
            <person name="Zeng Q."/>
            <person name="Gargeya S."/>
            <person name="Fitzgerald M."/>
            <person name="Haas B."/>
            <person name="Abouelleil A."/>
            <person name="Alvarado L."/>
            <person name="Arachchi H.M."/>
            <person name="Berlin A.M."/>
            <person name="Chapman S.B."/>
            <person name="Dewar J."/>
            <person name="Goldberg J."/>
            <person name="Griggs A."/>
            <person name="Gujja S."/>
            <person name="Hansen M."/>
            <person name="Howarth C."/>
            <person name="Imamovic A."/>
            <person name="Larimer J."/>
            <person name="McCowan C."/>
            <person name="Murphy C."/>
            <person name="Neiman D."/>
            <person name="Pearson M."/>
            <person name="Priest M."/>
            <person name="Roberts A."/>
            <person name="Saif S."/>
            <person name="Shea T."/>
            <person name="Sisk P."/>
            <person name="Sykes S."/>
            <person name="Wortman J."/>
            <person name="Nusbaum C."/>
            <person name="Birren B."/>
        </authorList>
    </citation>
    <scope>NUCLEOTIDE SEQUENCE [LARGE SCALE GENOMIC DNA]</scope>
    <source>
        <strain evidence="1 2">90A8</strain>
    </source>
</reference>
<dbReference type="RefSeq" id="WP_002584351.1">
    <property type="nucleotide sequence ID" value="NZ_KB850990.1"/>
</dbReference>
<dbReference type="AlphaFoldDB" id="A0A0E2H3E1"/>
<evidence type="ECO:0000313" key="2">
    <source>
        <dbReference type="Proteomes" id="UP000013085"/>
    </source>
</evidence>